<evidence type="ECO:0000313" key="1">
    <source>
        <dbReference type="EMBL" id="MDN3712654.1"/>
    </source>
</evidence>
<evidence type="ECO:0000313" key="2">
    <source>
        <dbReference type="Proteomes" id="UP001243846"/>
    </source>
</evidence>
<accession>A0ABT8D798</accession>
<organism evidence="1 2">
    <name type="scientific">Paracoccus cavernae</name>
    <dbReference type="NCBI Taxonomy" id="1571207"/>
    <lineage>
        <taxon>Bacteria</taxon>
        <taxon>Pseudomonadati</taxon>
        <taxon>Pseudomonadota</taxon>
        <taxon>Alphaproteobacteria</taxon>
        <taxon>Rhodobacterales</taxon>
        <taxon>Paracoccaceae</taxon>
        <taxon>Paracoccus</taxon>
    </lineage>
</organism>
<gene>
    <name evidence="1" type="ORF">QWZ10_14530</name>
</gene>
<evidence type="ECO:0008006" key="3">
    <source>
        <dbReference type="Google" id="ProtNLM"/>
    </source>
</evidence>
<reference evidence="2" key="1">
    <citation type="journal article" date="2019" name="Int. J. Syst. Evol. Microbiol.">
        <title>The Global Catalogue of Microorganisms (GCM) 10K type strain sequencing project: providing services to taxonomists for standard genome sequencing and annotation.</title>
        <authorList>
            <consortium name="The Broad Institute Genomics Platform"/>
            <consortium name="The Broad Institute Genome Sequencing Center for Infectious Disease"/>
            <person name="Wu L."/>
            <person name="Ma J."/>
        </authorList>
    </citation>
    <scope>NUCLEOTIDE SEQUENCE [LARGE SCALE GENOMIC DNA]</scope>
    <source>
        <strain evidence="2">CECT 8482</strain>
    </source>
</reference>
<keyword evidence="2" id="KW-1185">Reference proteome</keyword>
<sequence>MARIALLDYRFGRALLWQKRALGRWCAYRAAQRATLTSGYSISRHGAEDLLAAATPVSFVADWPIDLYEFGAELIVPRVVLHNPPGVGPSHLDAGRSTVSKRLGKDPMRYLRSEYWRCLLRRKLSRPVGR</sequence>
<dbReference type="Proteomes" id="UP001243846">
    <property type="component" value="Unassembled WGS sequence"/>
</dbReference>
<dbReference type="EMBL" id="JAUFRC010000001">
    <property type="protein sequence ID" value="MDN3712654.1"/>
    <property type="molecule type" value="Genomic_DNA"/>
</dbReference>
<protein>
    <recommendedName>
        <fullName evidence="3">Glycosyltransferase family 1 protein</fullName>
    </recommendedName>
</protein>
<name>A0ABT8D798_9RHOB</name>
<comment type="caution">
    <text evidence="1">The sequence shown here is derived from an EMBL/GenBank/DDBJ whole genome shotgun (WGS) entry which is preliminary data.</text>
</comment>
<proteinExistence type="predicted"/>